<name>A0A1M4T9J7_9SPHI</name>
<evidence type="ECO:0000259" key="2">
    <source>
        <dbReference type="Pfam" id="PF22680"/>
    </source>
</evidence>
<dbReference type="AlphaFoldDB" id="A0A1M4T9J7"/>
<organism evidence="3 4">
    <name type="scientific">Pedobacter caeni</name>
    <dbReference type="NCBI Taxonomy" id="288992"/>
    <lineage>
        <taxon>Bacteria</taxon>
        <taxon>Pseudomonadati</taxon>
        <taxon>Bacteroidota</taxon>
        <taxon>Sphingobacteriia</taxon>
        <taxon>Sphingobacteriales</taxon>
        <taxon>Sphingobacteriaceae</taxon>
        <taxon>Pedobacter</taxon>
    </lineage>
</organism>
<keyword evidence="4" id="KW-1185">Reference proteome</keyword>
<evidence type="ECO:0000313" key="3">
    <source>
        <dbReference type="EMBL" id="SHE41176.1"/>
    </source>
</evidence>
<gene>
    <name evidence="3" type="ORF">SAMN04488522_101128</name>
</gene>
<sequence>MKHLFFIGLSVLCLNVKAQDASLALQKKPLLNQQIINNQWAKVPNGLNVSFASSNTRFARELPPKLDVEMKWEAKAWKGEKIHTQLLAWANKSQNEISFEVYDLKDKQGNSIKKENITVGFLTYVITDEFKDGCGHRKPQDFDSSYVADMIDTKTKSAMLTKNSTQPIWVSIKVPANAIAGDYKGTIKIKGDKDCTLPITVQVLNKTLPGPDKWKYDLDLWQHPAAIARTHHTPLWSTEHFSLMKDYYTMLADAGQKTITASIVDEPWGHQTYDDYPSLIQWTKKKDGSWKYDYSLFDKYIAFVMDCGITERINCYSMVPWKIAFSYYDENSQKEAVFTDAIGTASYNAFWKTMLVDFAAHLKQKGWFGKTYIAMDERPMDAMKSVIKLLKETDKNWKIALAGEYHPEIEQDIDTYCIASKWEFPSATLEKRNQLGKVSTWYTCCTEPYPNGFTFSSPAEGAWIGWYTANKNMDGYLRWAYNSWTKDPVTDSRFKTWPAGDTYMVYPGPFSSMRFEKLIEGAQDFEKIRHLRSLYTKNKQTKQLNELNKALEIFEIKSLSGTTADEMLRKVKPLLNQ</sequence>
<protein>
    <submittedName>
        <fullName evidence="3">Uncharacterized protein</fullName>
    </submittedName>
</protein>
<proteinExistence type="predicted"/>
<dbReference type="InterPro" id="IPR053850">
    <property type="entry name" value="Glyco_hydro_123_N_2"/>
</dbReference>
<dbReference type="OrthoDB" id="197680at2"/>
<accession>A0A1M4T9J7</accession>
<dbReference type="InterPro" id="IPR025150">
    <property type="entry name" value="GH123_cat"/>
</dbReference>
<feature type="domain" description="Glycoside hydrolase 123 catalytic" evidence="1">
    <location>
        <begin position="221"/>
        <end position="530"/>
    </location>
</feature>
<dbReference type="EMBL" id="FQUQ01000001">
    <property type="protein sequence ID" value="SHE41176.1"/>
    <property type="molecule type" value="Genomic_DNA"/>
</dbReference>
<evidence type="ECO:0000313" key="4">
    <source>
        <dbReference type="Proteomes" id="UP000184287"/>
    </source>
</evidence>
<reference evidence="4" key="1">
    <citation type="submission" date="2016-11" db="EMBL/GenBank/DDBJ databases">
        <authorList>
            <person name="Varghese N."/>
            <person name="Submissions S."/>
        </authorList>
    </citation>
    <scope>NUCLEOTIDE SEQUENCE [LARGE SCALE GENOMIC DNA]</scope>
    <source>
        <strain evidence="4">DSM 16990</strain>
    </source>
</reference>
<dbReference type="Pfam" id="PF22680">
    <property type="entry name" value="Glyco_hydro_123_N_2"/>
    <property type="match status" value="1"/>
</dbReference>
<dbReference type="Pfam" id="PF13320">
    <property type="entry name" value="GH123_cat"/>
    <property type="match status" value="1"/>
</dbReference>
<dbReference type="Proteomes" id="UP000184287">
    <property type="component" value="Unassembled WGS sequence"/>
</dbReference>
<evidence type="ECO:0000259" key="1">
    <source>
        <dbReference type="Pfam" id="PF13320"/>
    </source>
</evidence>
<dbReference type="STRING" id="288992.SAMN04488522_101128"/>
<feature type="domain" description="Glycoside hydrolase 123 N-terminal" evidence="2">
    <location>
        <begin position="51"/>
        <end position="190"/>
    </location>
</feature>